<dbReference type="AlphaFoldDB" id="J9HJB7"/>
<sequence length="61" mass="7508">MSTPLNLIWVYVLKCRRYRYEEKEDHFAIIYPVKFCHQMMLLIRASCTYTRYKNTRKANTV</sequence>
<dbReference type="EMBL" id="CH477842">
    <property type="protein sequence ID" value="EJY57969.1"/>
    <property type="molecule type" value="Genomic_DNA"/>
</dbReference>
<reference evidence="1" key="2">
    <citation type="journal article" date="2007" name="Science">
        <title>Genome sequence of Aedes aegypti, a major arbovirus vector.</title>
        <authorList>
            <person name="Nene V."/>
            <person name="Wortman J.R."/>
            <person name="Lawson D."/>
            <person name="Haas B."/>
            <person name="Kodira C."/>
            <person name="Tu Z.J."/>
            <person name="Loftus B."/>
            <person name="Xi Z."/>
            <person name="Megy K."/>
            <person name="Grabherr M."/>
            <person name="Ren Q."/>
            <person name="Zdobnov E.M."/>
            <person name="Lobo N.F."/>
            <person name="Campbell K.S."/>
            <person name="Brown S.E."/>
            <person name="Bonaldo M.F."/>
            <person name="Zhu J."/>
            <person name="Sinkins S.P."/>
            <person name="Hogenkamp D.G."/>
            <person name="Amedeo P."/>
            <person name="Arensburger P."/>
            <person name="Atkinson P.W."/>
            <person name="Bidwell S."/>
            <person name="Biedler J."/>
            <person name="Birney E."/>
            <person name="Bruggner R.V."/>
            <person name="Costas J."/>
            <person name="Coy M.R."/>
            <person name="Crabtree J."/>
            <person name="Crawford M."/>
            <person name="Debruyn B."/>
            <person name="Decaprio D."/>
            <person name="Eiglmeier K."/>
            <person name="Eisenstadt E."/>
            <person name="El-Dorry H."/>
            <person name="Gelbart W.M."/>
            <person name="Gomes S.L."/>
            <person name="Hammond M."/>
            <person name="Hannick L.I."/>
            <person name="Hogan J.R."/>
            <person name="Holmes M.H."/>
            <person name="Jaffe D."/>
            <person name="Johnston J.S."/>
            <person name="Kennedy R.C."/>
            <person name="Koo H."/>
            <person name="Kravitz S."/>
            <person name="Kriventseva E.V."/>
            <person name="Kulp D."/>
            <person name="Labutti K."/>
            <person name="Lee E."/>
            <person name="Li S."/>
            <person name="Lovin D.D."/>
            <person name="Mao C."/>
            <person name="Mauceli E."/>
            <person name="Menck C.F."/>
            <person name="Miller J.R."/>
            <person name="Montgomery P."/>
            <person name="Mori A."/>
            <person name="Nascimento A.L."/>
            <person name="Naveira H.F."/>
            <person name="Nusbaum C."/>
            <person name="O'leary S."/>
            <person name="Orvis J."/>
            <person name="Pertea M."/>
            <person name="Quesneville H."/>
            <person name="Reidenbach K.R."/>
            <person name="Rogers Y.H."/>
            <person name="Roth C.W."/>
            <person name="Schneider J.R."/>
            <person name="Schatz M."/>
            <person name="Shumway M."/>
            <person name="Stanke M."/>
            <person name="Stinson E.O."/>
            <person name="Tubio J.M."/>
            <person name="Vanzee J.P."/>
            <person name="Verjovski-Almeida S."/>
            <person name="Werner D."/>
            <person name="White O."/>
            <person name="Wyder S."/>
            <person name="Zeng Q."/>
            <person name="Zhao Q."/>
            <person name="Zhao Y."/>
            <person name="Hill C.A."/>
            <person name="Raikhel A.S."/>
            <person name="Soares M.B."/>
            <person name="Knudson D.L."/>
            <person name="Lee N.H."/>
            <person name="Galagan J."/>
            <person name="Salzberg S.L."/>
            <person name="Paulsen I.T."/>
            <person name="Dimopoulos G."/>
            <person name="Collins F.H."/>
            <person name="Birren B."/>
            <person name="Fraser-Liggett C.M."/>
            <person name="Severson D.W."/>
        </authorList>
    </citation>
    <scope>NUCLEOTIDE SEQUENCE [LARGE SCALE GENOMIC DNA]</scope>
    <source>
        <strain evidence="1">Liverpool</strain>
    </source>
</reference>
<evidence type="ECO:0000313" key="1">
    <source>
        <dbReference type="EMBL" id="EJY57969.1"/>
    </source>
</evidence>
<gene>
    <name evidence="1" type="ORF">AaeL_AAEL017439</name>
</gene>
<proteinExistence type="predicted"/>
<reference evidence="1" key="3">
    <citation type="submission" date="2012-09" db="EMBL/GenBank/DDBJ databases">
        <authorList>
            <consortium name="VectorBase"/>
        </authorList>
    </citation>
    <scope>NUCLEOTIDE SEQUENCE</scope>
    <source>
        <strain evidence="1">Liverpool</strain>
    </source>
</reference>
<dbReference type="Proteomes" id="UP000682892">
    <property type="component" value="Unassembled WGS sequence"/>
</dbReference>
<dbReference type="PaxDb" id="7159-AAEL017439-PA"/>
<accession>J9HJB7</accession>
<dbReference type="HOGENOM" id="CLU_2924561_0_0_1"/>
<protein>
    <submittedName>
        <fullName evidence="1">AAEL017439-PA</fullName>
    </submittedName>
</protein>
<organism evidence="1 2">
    <name type="scientific">Aedes aegypti</name>
    <name type="common">Yellowfever mosquito</name>
    <name type="synonym">Culex aegypti</name>
    <dbReference type="NCBI Taxonomy" id="7159"/>
    <lineage>
        <taxon>Eukaryota</taxon>
        <taxon>Metazoa</taxon>
        <taxon>Ecdysozoa</taxon>
        <taxon>Arthropoda</taxon>
        <taxon>Hexapoda</taxon>
        <taxon>Insecta</taxon>
        <taxon>Pterygota</taxon>
        <taxon>Neoptera</taxon>
        <taxon>Endopterygota</taxon>
        <taxon>Diptera</taxon>
        <taxon>Nematocera</taxon>
        <taxon>Culicoidea</taxon>
        <taxon>Culicidae</taxon>
        <taxon>Culicinae</taxon>
        <taxon>Aedini</taxon>
        <taxon>Aedes</taxon>
        <taxon>Stegomyia</taxon>
    </lineage>
</organism>
<evidence type="ECO:0000313" key="2">
    <source>
        <dbReference type="Proteomes" id="UP000682892"/>
    </source>
</evidence>
<name>J9HJB7_AEDAE</name>
<reference evidence="1" key="1">
    <citation type="submission" date="2005-10" db="EMBL/GenBank/DDBJ databases">
        <authorList>
            <person name="Loftus B.J."/>
            <person name="Nene V.M."/>
            <person name="Hannick L.I."/>
            <person name="Bidwell S."/>
            <person name="Haas B."/>
            <person name="Amedeo P."/>
            <person name="Orvis J."/>
            <person name="Wortman J.R."/>
            <person name="White O.R."/>
            <person name="Salzberg S."/>
            <person name="Shumway M."/>
            <person name="Koo H."/>
            <person name="Zhao Y."/>
            <person name="Holmes M."/>
            <person name="Miller J."/>
            <person name="Schatz M."/>
            <person name="Pop M."/>
            <person name="Pai G."/>
            <person name="Utterback T."/>
            <person name="Rogers Y.-H."/>
            <person name="Kravitz S."/>
            <person name="Fraser C.M."/>
        </authorList>
    </citation>
    <scope>NUCLEOTIDE SEQUENCE</scope>
    <source>
        <strain evidence="1">Liverpool</strain>
    </source>
</reference>